<keyword evidence="1" id="KW-0732">Signal</keyword>
<comment type="caution">
    <text evidence="2">The sequence shown here is derived from an EMBL/GenBank/DDBJ whole genome shotgun (WGS) entry which is preliminary data.</text>
</comment>
<accession>A0ABQ4EMT0</accession>
<evidence type="ECO:0000313" key="2">
    <source>
        <dbReference type="EMBL" id="GIG95942.1"/>
    </source>
</evidence>
<dbReference type="InterPro" id="IPR008979">
    <property type="entry name" value="Galactose-bd-like_sf"/>
</dbReference>
<feature type="chain" id="PRO_5046455858" description="F5/8 type C domain-containing protein" evidence="1">
    <location>
        <begin position="31"/>
        <end position="410"/>
    </location>
</feature>
<dbReference type="SUPFAM" id="SSF49785">
    <property type="entry name" value="Galactose-binding domain-like"/>
    <property type="match status" value="1"/>
</dbReference>
<dbReference type="Gene3D" id="2.60.120.260">
    <property type="entry name" value="Galactose-binding domain-like"/>
    <property type="match status" value="1"/>
</dbReference>
<dbReference type="RefSeq" id="WP_203857488.1">
    <property type="nucleotide sequence ID" value="NZ_BAAAZQ010000008.1"/>
</dbReference>
<feature type="signal peptide" evidence="1">
    <location>
        <begin position="1"/>
        <end position="30"/>
    </location>
</feature>
<gene>
    <name evidence="2" type="ORF">Pma05_25150</name>
</gene>
<evidence type="ECO:0000256" key="1">
    <source>
        <dbReference type="SAM" id="SignalP"/>
    </source>
</evidence>
<reference evidence="2 3" key="1">
    <citation type="submission" date="2021-01" db="EMBL/GenBank/DDBJ databases">
        <title>Whole genome shotgun sequence of Plantactinospora mayteni NBRC 109088.</title>
        <authorList>
            <person name="Komaki H."/>
            <person name="Tamura T."/>
        </authorList>
    </citation>
    <scope>NUCLEOTIDE SEQUENCE [LARGE SCALE GENOMIC DNA]</scope>
    <source>
        <strain evidence="2 3">NBRC 109088</strain>
    </source>
</reference>
<dbReference type="Proteomes" id="UP000621500">
    <property type="component" value="Unassembled WGS sequence"/>
</dbReference>
<keyword evidence="3" id="KW-1185">Reference proteome</keyword>
<dbReference type="PROSITE" id="PS51257">
    <property type="entry name" value="PROKAR_LIPOPROTEIN"/>
    <property type="match status" value="1"/>
</dbReference>
<evidence type="ECO:0008006" key="4">
    <source>
        <dbReference type="Google" id="ProtNLM"/>
    </source>
</evidence>
<sequence>MDPCRPARPRRLALTAAALAALLVAGCATTSNVPGDAEVTISGRLARADGTPAAGVSVMLLKEPDAGEVIGGLLATVTSLGLLCLAEAVDLCKDARKVQTDSTGTYTFRLTGRDTQGSFNSASTMAISARLPGDGDTATGPALQTRFKVHRTALTVPPLTFWEPADLVVRPGHSRVSFDWSDRPGPKNRKPPKYTVTVTSGTEGNDVVWVADGVKPGGSLDARTIGDLRGHLHVTTTLKTKDDGTEFTTQYDSQRVGVVGALEPPQSRNAGCAVAGRDGEPEPLEPCSLTDGAYGQRYRLRSCLERESSGASPGPRATESAEPCRANTFVQIDLGTRRPIAAVFAHDLSVSSPVVIETSDDGITWSRRAEAGQPQFLEVTMPPGIDARYLRLSQTDGRGVTQLNELAIWP</sequence>
<evidence type="ECO:0000313" key="3">
    <source>
        <dbReference type="Proteomes" id="UP000621500"/>
    </source>
</evidence>
<protein>
    <recommendedName>
        <fullName evidence="4">F5/8 type C domain-containing protein</fullName>
    </recommendedName>
</protein>
<dbReference type="EMBL" id="BONX01000012">
    <property type="protein sequence ID" value="GIG95942.1"/>
    <property type="molecule type" value="Genomic_DNA"/>
</dbReference>
<organism evidence="2 3">
    <name type="scientific">Plantactinospora mayteni</name>
    <dbReference type="NCBI Taxonomy" id="566021"/>
    <lineage>
        <taxon>Bacteria</taxon>
        <taxon>Bacillati</taxon>
        <taxon>Actinomycetota</taxon>
        <taxon>Actinomycetes</taxon>
        <taxon>Micromonosporales</taxon>
        <taxon>Micromonosporaceae</taxon>
        <taxon>Plantactinospora</taxon>
    </lineage>
</organism>
<proteinExistence type="predicted"/>
<name>A0ABQ4EMT0_9ACTN</name>